<evidence type="ECO:0000256" key="1">
    <source>
        <dbReference type="SAM" id="Phobius"/>
    </source>
</evidence>
<protein>
    <submittedName>
        <fullName evidence="2">Uncharacterized protein</fullName>
    </submittedName>
</protein>
<accession>A0A645FK70</accession>
<comment type="caution">
    <text evidence="2">The sequence shown here is derived from an EMBL/GenBank/DDBJ whole genome shotgun (WGS) entry which is preliminary data.</text>
</comment>
<reference evidence="2" key="1">
    <citation type="submission" date="2019-08" db="EMBL/GenBank/DDBJ databases">
        <authorList>
            <person name="Kucharzyk K."/>
            <person name="Murdoch R.W."/>
            <person name="Higgins S."/>
            <person name="Loffler F."/>
        </authorList>
    </citation>
    <scope>NUCLEOTIDE SEQUENCE</scope>
</reference>
<sequence>MLLIFIYSVSVNIFRQCFFIGFWIVVLKNLPGFIIFFFDRKNDIKNGTFTFRRVNGDFPFVKFHQIVCQR</sequence>
<evidence type="ECO:0000313" key="2">
    <source>
        <dbReference type="EMBL" id="MPN12613.1"/>
    </source>
</evidence>
<keyword evidence="1" id="KW-1133">Transmembrane helix</keyword>
<organism evidence="2">
    <name type="scientific">bioreactor metagenome</name>
    <dbReference type="NCBI Taxonomy" id="1076179"/>
    <lineage>
        <taxon>unclassified sequences</taxon>
        <taxon>metagenomes</taxon>
        <taxon>ecological metagenomes</taxon>
    </lineage>
</organism>
<dbReference type="EMBL" id="VSSQ01058991">
    <property type="protein sequence ID" value="MPN12613.1"/>
    <property type="molecule type" value="Genomic_DNA"/>
</dbReference>
<name>A0A645FK70_9ZZZZ</name>
<keyword evidence="1" id="KW-0812">Transmembrane</keyword>
<proteinExistence type="predicted"/>
<dbReference type="AlphaFoldDB" id="A0A645FK70"/>
<gene>
    <name evidence="2" type="ORF">SDC9_159931</name>
</gene>
<feature type="transmembrane region" description="Helical" evidence="1">
    <location>
        <begin position="20"/>
        <end position="38"/>
    </location>
</feature>
<keyword evidence="1" id="KW-0472">Membrane</keyword>